<dbReference type="AlphaFoldDB" id="A0A1U7EUB2"/>
<dbReference type="RefSeq" id="WP_011322174.1">
    <property type="nucleotide sequence ID" value="NC_007426.1"/>
</dbReference>
<proteinExistence type="predicted"/>
<dbReference type="GeneID" id="3700991"/>
<dbReference type="EnsemblBacteria" id="CAI48538">
    <property type="protein sequence ID" value="CAI48538"/>
    <property type="gene ID" value="NP_0894A"/>
</dbReference>
<dbReference type="STRING" id="348780.NP_0894A"/>
<accession>A0A1U7EUB2</accession>
<dbReference type="HOGENOM" id="CLU_1965628_0_0_2"/>
<evidence type="ECO:0000313" key="2">
    <source>
        <dbReference type="Proteomes" id="UP000002698"/>
    </source>
</evidence>
<dbReference type="KEGG" id="nph:NP_0894A"/>
<organism evidence="1 2">
    <name type="scientific">Natronomonas pharaonis (strain ATCC 35678 / DSM 2160 / CIP 103997 / JCM 8858 / NBRC 14720 / NCIMB 2260 / Gabara)</name>
    <name type="common">Halobacterium pharaonis</name>
    <dbReference type="NCBI Taxonomy" id="348780"/>
    <lineage>
        <taxon>Archaea</taxon>
        <taxon>Methanobacteriati</taxon>
        <taxon>Methanobacteriota</taxon>
        <taxon>Stenosarchaea group</taxon>
        <taxon>Halobacteria</taxon>
        <taxon>Halobacteriales</taxon>
        <taxon>Natronomonadaceae</taxon>
        <taxon>Natronomonas</taxon>
    </lineage>
</organism>
<reference evidence="1 2" key="1">
    <citation type="journal article" date="2005" name="Genome Res.">
        <title>Living with two extremes: conclusions from the genome sequence of Natronomonas pharaonis.</title>
        <authorList>
            <person name="Falb M."/>
            <person name="Pfeiffer F."/>
            <person name="Palm P."/>
            <person name="Rodewald K."/>
            <person name="Hickmann V."/>
            <person name="Tittor J."/>
            <person name="Oesterhelt D."/>
        </authorList>
    </citation>
    <scope>NUCLEOTIDE SEQUENCE [LARGE SCALE GENOMIC DNA]</scope>
    <source>
        <strain evidence="2">ATCC 35678 / DSM 2160 / CIP 103997 / JCM 8858 / NBRC 14720 / NCIMB 2260 / Gabara</strain>
    </source>
</reference>
<keyword evidence="2" id="KW-1185">Reference proteome</keyword>
<name>A0A1U7EUB2_NATPD</name>
<dbReference type="PROSITE" id="PS51257">
    <property type="entry name" value="PROKAR_LIPOPROTEIN"/>
    <property type="match status" value="1"/>
</dbReference>
<protein>
    <submittedName>
        <fullName evidence="1">Uncharacterized protein</fullName>
    </submittedName>
</protein>
<evidence type="ECO:0000313" key="1">
    <source>
        <dbReference type="EMBL" id="CAI48538.1"/>
    </source>
</evidence>
<dbReference type="EMBL" id="CR936257">
    <property type="protein sequence ID" value="CAI48538.1"/>
    <property type="molecule type" value="Genomic_DNA"/>
</dbReference>
<gene>
    <name evidence="1" type="ordered locus">NP_0894A</name>
</gene>
<sequence length="127" mass="13871">MRRRTFLSTVAAGTIAASAGCSSEELGLGLDLDSPTGVIEAFLDAVDDEEEPADQYVHPDTDFEVDDSRAADAVADTAVTETIEPVEQDDDVSVVAVEFLGDHHEDVQFELRRDGNAWRLWDETTVE</sequence>
<dbReference type="Proteomes" id="UP000002698">
    <property type="component" value="Chromosome"/>
</dbReference>